<dbReference type="Pfam" id="PF00225">
    <property type="entry name" value="Kinesin"/>
    <property type="match status" value="1"/>
</dbReference>
<dbReference type="PROSITE" id="PS50067">
    <property type="entry name" value="KINESIN_MOTOR_2"/>
    <property type="match status" value="1"/>
</dbReference>
<gene>
    <name evidence="9" type="ORF">BDK51DRAFT_22424</name>
</gene>
<evidence type="ECO:0000256" key="4">
    <source>
        <dbReference type="ARBA" id="ARBA00023054"/>
    </source>
</evidence>
<dbReference type="Gene3D" id="3.40.850.10">
    <property type="entry name" value="Kinesin motor domain"/>
    <property type="match status" value="1"/>
</dbReference>
<protein>
    <recommendedName>
        <fullName evidence="7">Kinesin-like protein</fullName>
    </recommendedName>
</protein>
<accession>A0A4P9W0A7</accession>
<dbReference type="GO" id="GO:0003777">
    <property type="term" value="F:microtubule motor activity"/>
    <property type="evidence" value="ECO:0007669"/>
    <property type="project" value="InterPro"/>
</dbReference>
<dbReference type="GO" id="GO:0008017">
    <property type="term" value="F:microtubule binding"/>
    <property type="evidence" value="ECO:0007669"/>
    <property type="project" value="InterPro"/>
</dbReference>
<dbReference type="PRINTS" id="PR00380">
    <property type="entry name" value="KINESINHEAVY"/>
</dbReference>
<dbReference type="SUPFAM" id="SSF52540">
    <property type="entry name" value="P-loop containing nucleoside triphosphate hydrolases"/>
    <property type="match status" value="1"/>
</dbReference>
<feature type="non-terminal residue" evidence="9">
    <location>
        <position position="1"/>
    </location>
</feature>
<evidence type="ECO:0000256" key="1">
    <source>
        <dbReference type="ARBA" id="ARBA00022701"/>
    </source>
</evidence>
<proteinExistence type="inferred from homology"/>
<evidence type="ECO:0000256" key="5">
    <source>
        <dbReference type="ARBA" id="ARBA00023175"/>
    </source>
</evidence>
<evidence type="ECO:0000256" key="6">
    <source>
        <dbReference type="PROSITE-ProRule" id="PRU00283"/>
    </source>
</evidence>
<keyword evidence="10" id="KW-1185">Reference proteome</keyword>
<evidence type="ECO:0000259" key="8">
    <source>
        <dbReference type="PROSITE" id="PS50067"/>
    </source>
</evidence>
<dbReference type="GO" id="GO:0007018">
    <property type="term" value="P:microtubule-based movement"/>
    <property type="evidence" value="ECO:0007669"/>
    <property type="project" value="InterPro"/>
</dbReference>
<evidence type="ECO:0000313" key="10">
    <source>
        <dbReference type="Proteomes" id="UP000269721"/>
    </source>
</evidence>
<keyword evidence="9" id="KW-0378">Hydrolase</keyword>
<evidence type="ECO:0000256" key="7">
    <source>
        <dbReference type="RuleBase" id="RU000394"/>
    </source>
</evidence>
<dbReference type="PROSITE" id="PS00411">
    <property type="entry name" value="KINESIN_MOTOR_1"/>
    <property type="match status" value="1"/>
</dbReference>
<evidence type="ECO:0000256" key="3">
    <source>
        <dbReference type="ARBA" id="ARBA00022840"/>
    </source>
</evidence>
<dbReference type="SMART" id="SM00129">
    <property type="entry name" value="KISc"/>
    <property type="match status" value="1"/>
</dbReference>
<dbReference type="FunFam" id="3.40.850.10:FF:000056">
    <property type="entry name" value="Kinesin-like protein"/>
    <property type="match status" value="1"/>
</dbReference>
<dbReference type="PANTHER" id="PTHR47968">
    <property type="entry name" value="CENTROMERE PROTEIN E"/>
    <property type="match status" value="1"/>
</dbReference>
<dbReference type="PANTHER" id="PTHR47968:SF13">
    <property type="entry name" value="KINESIN-LIKE PROTEIN KIF19 ISOFORM X1"/>
    <property type="match status" value="1"/>
</dbReference>
<organism evidence="9 10">
    <name type="scientific">Blyttiomyces helicus</name>
    <dbReference type="NCBI Taxonomy" id="388810"/>
    <lineage>
        <taxon>Eukaryota</taxon>
        <taxon>Fungi</taxon>
        <taxon>Fungi incertae sedis</taxon>
        <taxon>Chytridiomycota</taxon>
        <taxon>Chytridiomycota incertae sedis</taxon>
        <taxon>Chytridiomycetes</taxon>
        <taxon>Chytridiomycetes incertae sedis</taxon>
        <taxon>Blyttiomyces</taxon>
    </lineage>
</organism>
<reference evidence="10" key="1">
    <citation type="journal article" date="2018" name="Nat. Microbiol.">
        <title>Leveraging single-cell genomics to expand the fungal tree of life.</title>
        <authorList>
            <person name="Ahrendt S.R."/>
            <person name="Quandt C.A."/>
            <person name="Ciobanu D."/>
            <person name="Clum A."/>
            <person name="Salamov A."/>
            <person name="Andreopoulos B."/>
            <person name="Cheng J.F."/>
            <person name="Woyke T."/>
            <person name="Pelin A."/>
            <person name="Henrissat B."/>
            <person name="Reynolds N.K."/>
            <person name="Benny G.L."/>
            <person name="Smith M.E."/>
            <person name="James T.Y."/>
            <person name="Grigoriev I.V."/>
        </authorList>
    </citation>
    <scope>NUCLEOTIDE SEQUENCE [LARGE SCALE GENOMIC DNA]</scope>
</reference>
<feature type="domain" description="Kinesin motor" evidence="8">
    <location>
        <begin position="1"/>
        <end position="285"/>
    </location>
</feature>
<dbReference type="InterPro" id="IPR001752">
    <property type="entry name" value="Kinesin_motor_dom"/>
</dbReference>
<dbReference type="GO" id="GO:0005524">
    <property type="term" value="F:ATP binding"/>
    <property type="evidence" value="ECO:0007669"/>
    <property type="project" value="UniProtKB-UniRule"/>
</dbReference>
<dbReference type="EMBL" id="KZ998974">
    <property type="protein sequence ID" value="RKO85549.1"/>
    <property type="molecule type" value="Genomic_DNA"/>
</dbReference>
<sequence>FTFDHVFHDGAAQVDVFDKTVRFLIDWVVNGFNATVFAYGATGAGKTYTMLGTEASPGIMALTLVDLFAKIEQRNLVGPGHYDVTLTYLEIYNENIRDLLSGKLDYLELREDASKGVVVAGITTVSAKTPEEVLHFLRKGNRNRTQEATGANEVSSRSHAVLQVLVGHRTTNRKGQRTERFGKLSMIDLAGSERAAETKNRGLRMIEGANINRSLLALGNCINALGDTAKRGKYVNYRDSKLTRLLKDSLGGNCRTVMIANISPSSTNFDETQNTLKYASRARAIKNKVNA</sequence>
<feature type="binding site" evidence="6">
    <location>
        <begin position="40"/>
        <end position="47"/>
    </location>
    <ligand>
        <name>ATP</name>
        <dbReference type="ChEBI" id="CHEBI:30616"/>
    </ligand>
</feature>
<dbReference type="OrthoDB" id="3176171at2759"/>
<keyword evidence="2 6" id="KW-0547">Nucleotide-binding</keyword>
<dbReference type="InterPro" id="IPR027640">
    <property type="entry name" value="Kinesin-like_fam"/>
</dbReference>
<evidence type="ECO:0000313" key="9">
    <source>
        <dbReference type="EMBL" id="RKO85549.1"/>
    </source>
</evidence>
<dbReference type="Proteomes" id="UP000269721">
    <property type="component" value="Unassembled WGS sequence"/>
</dbReference>
<dbReference type="InterPro" id="IPR019821">
    <property type="entry name" value="Kinesin_motor_CS"/>
</dbReference>
<keyword evidence="1 7" id="KW-0493">Microtubule</keyword>
<keyword evidence="5 6" id="KW-0505">Motor protein</keyword>
<dbReference type="GO" id="GO:0005874">
    <property type="term" value="C:microtubule"/>
    <property type="evidence" value="ECO:0007669"/>
    <property type="project" value="UniProtKB-KW"/>
</dbReference>
<dbReference type="AlphaFoldDB" id="A0A4P9W0A7"/>
<evidence type="ECO:0000256" key="2">
    <source>
        <dbReference type="ARBA" id="ARBA00022741"/>
    </source>
</evidence>
<name>A0A4P9W0A7_9FUNG</name>
<dbReference type="InterPro" id="IPR036961">
    <property type="entry name" value="Kinesin_motor_dom_sf"/>
</dbReference>
<keyword evidence="3 6" id="KW-0067">ATP-binding</keyword>
<dbReference type="InterPro" id="IPR027417">
    <property type="entry name" value="P-loop_NTPase"/>
</dbReference>
<comment type="similarity">
    <text evidence="6 7">Belongs to the TRAFAC class myosin-kinesin ATPase superfamily. Kinesin family.</text>
</comment>
<keyword evidence="4" id="KW-0175">Coiled coil</keyword>
<dbReference type="GO" id="GO:0016787">
    <property type="term" value="F:hydrolase activity"/>
    <property type="evidence" value="ECO:0007669"/>
    <property type="project" value="UniProtKB-KW"/>
</dbReference>